<proteinExistence type="predicted"/>
<dbReference type="EMBL" id="JAUSTT010000034">
    <property type="protein sequence ID" value="MDQ0178150.1"/>
    <property type="molecule type" value="Genomic_DNA"/>
</dbReference>
<reference evidence="2 3" key="1">
    <citation type="submission" date="2023-07" db="EMBL/GenBank/DDBJ databases">
        <title>Genomic Encyclopedia of Type Strains, Phase IV (KMG-IV): sequencing the most valuable type-strain genomes for metagenomic binning, comparative biology and taxonomic classification.</title>
        <authorList>
            <person name="Goeker M."/>
        </authorList>
    </citation>
    <scope>NUCLEOTIDE SEQUENCE [LARGE SCALE GENOMIC DNA]</scope>
    <source>
        <strain evidence="2 3">DSM 23837</strain>
    </source>
</reference>
<evidence type="ECO:0000313" key="2">
    <source>
        <dbReference type="EMBL" id="MDQ0178150.1"/>
    </source>
</evidence>
<keyword evidence="3" id="KW-1185">Reference proteome</keyword>
<evidence type="ECO:0000256" key="1">
    <source>
        <dbReference type="SAM" id="Phobius"/>
    </source>
</evidence>
<keyword evidence="1" id="KW-0812">Transmembrane</keyword>
<feature type="transmembrane region" description="Helical" evidence="1">
    <location>
        <begin position="6"/>
        <end position="28"/>
    </location>
</feature>
<name>A0ABT9WXX4_9BACI</name>
<protein>
    <recommendedName>
        <fullName evidence="4">Holin-like toxin</fullName>
    </recommendedName>
</protein>
<evidence type="ECO:0000313" key="3">
    <source>
        <dbReference type="Proteomes" id="UP001223586"/>
    </source>
</evidence>
<sequence length="32" mass="3519">MITVDVANVILGFGIFVLTLVMVVIMIVQIKK</sequence>
<gene>
    <name evidence="2" type="ORF">J2S08_004053</name>
</gene>
<accession>A0ABT9WXX4</accession>
<organism evidence="2 3">
    <name type="scientific">Bacillus chungangensis</name>
    <dbReference type="NCBI Taxonomy" id="587633"/>
    <lineage>
        <taxon>Bacteria</taxon>
        <taxon>Bacillati</taxon>
        <taxon>Bacillota</taxon>
        <taxon>Bacilli</taxon>
        <taxon>Bacillales</taxon>
        <taxon>Bacillaceae</taxon>
        <taxon>Bacillus</taxon>
    </lineage>
</organism>
<dbReference type="Proteomes" id="UP001223586">
    <property type="component" value="Unassembled WGS sequence"/>
</dbReference>
<evidence type="ECO:0008006" key="4">
    <source>
        <dbReference type="Google" id="ProtNLM"/>
    </source>
</evidence>
<keyword evidence="1" id="KW-0472">Membrane</keyword>
<comment type="caution">
    <text evidence="2">The sequence shown here is derived from an EMBL/GenBank/DDBJ whole genome shotgun (WGS) entry which is preliminary data.</text>
</comment>
<keyword evidence="1" id="KW-1133">Transmembrane helix</keyword>